<reference evidence="2 3" key="1">
    <citation type="submission" date="2024-08" db="EMBL/GenBank/DDBJ databases">
        <title>Gnathostoma spinigerum genome.</title>
        <authorList>
            <person name="Gonzalez-Bertolin B."/>
            <person name="Monzon S."/>
            <person name="Zaballos A."/>
            <person name="Jimenez P."/>
            <person name="Dekumyoy P."/>
            <person name="Varona S."/>
            <person name="Cuesta I."/>
            <person name="Sumanam S."/>
            <person name="Adisakwattana P."/>
            <person name="Gasser R.B."/>
            <person name="Hernandez-Gonzalez A."/>
            <person name="Young N.D."/>
            <person name="Perteguer M.J."/>
        </authorList>
    </citation>
    <scope>NUCLEOTIDE SEQUENCE [LARGE SCALE GENOMIC DNA]</scope>
    <source>
        <strain evidence="2">AL3</strain>
        <tissue evidence="2">Liver</tissue>
    </source>
</reference>
<name>A0ABD6EMQ1_9BILA</name>
<dbReference type="AlphaFoldDB" id="A0ABD6EMQ1"/>
<accession>A0ABD6EMQ1</accession>
<feature type="region of interest" description="Disordered" evidence="1">
    <location>
        <begin position="96"/>
        <end position="123"/>
    </location>
</feature>
<protein>
    <submittedName>
        <fullName evidence="2">Uncharacterized protein</fullName>
    </submittedName>
</protein>
<feature type="region of interest" description="Disordered" evidence="1">
    <location>
        <begin position="259"/>
        <end position="289"/>
    </location>
</feature>
<feature type="region of interest" description="Disordered" evidence="1">
    <location>
        <begin position="160"/>
        <end position="180"/>
    </location>
</feature>
<feature type="compositionally biased region" description="Basic and acidic residues" evidence="1">
    <location>
        <begin position="113"/>
        <end position="123"/>
    </location>
</feature>
<sequence length="317" mass="35970">MFPSSSRFLSRNSSNFIPTDIYKSEQSRNTYQNIPNVRNHGHLVRNTTTEANLESLVDSEVPGAFAGERDVLGQHIGFLTQKRREILRCISPIVRTRNPPEKQGSADSMTDFGGHRENGEKKEEPRNIADYGTICTSIIENDLKQTEYEKELEDFSATLEANPQSAKPSVRSRNGTDTHLMPKTPDQISIEPMDFSSVHPQSNFPTPNYEAKIDSRSTKNHRLEYGVSIEHLPSWLHLPEDNTFQQNDSLTFREERKQIAQKAGNMSEVPGTDRSGKRRTDNGASVNRNDSQNKICLKYEFVSTMNATQINRLLQLL</sequence>
<dbReference type="Proteomes" id="UP001608902">
    <property type="component" value="Unassembled WGS sequence"/>
</dbReference>
<dbReference type="EMBL" id="JBGFUD010006859">
    <property type="protein sequence ID" value="MFH4981245.1"/>
    <property type="molecule type" value="Genomic_DNA"/>
</dbReference>
<proteinExistence type="predicted"/>
<keyword evidence="3" id="KW-1185">Reference proteome</keyword>
<feature type="compositionally biased region" description="Polar residues" evidence="1">
    <location>
        <begin position="160"/>
        <end position="177"/>
    </location>
</feature>
<comment type="caution">
    <text evidence="2">The sequence shown here is derived from an EMBL/GenBank/DDBJ whole genome shotgun (WGS) entry which is preliminary data.</text>
</comment>
<evidence type="ECO:0000256" key="1">
    <source>
        <dbReference type="SAM" id="MobiDB-lite"/>
    </source>
</evidence>
<evidence type="ECO:0000313" key="2">
    <source>
        <dbReference type="EMBL" id="MFH4981245.1"/>
    </source>
</evidence>
<gene>
    <name evidence="2" type="ORF">AB6A40_007954</name>
</gene>
<evidence type="ECO:0000313" key="3">
    <source>
        <dbReference type="Proteomes" id="UP001608902"/>
    </source>
</evidence>
<organism evidence="2 3">
    <name type="scientific">Gnathostoma spinigerum</name>
    <dbReference type="NCBI Taxonomy" id="75299"/>
    <lineage>
        <taxon>Eukaryota</taxon>
        <taxon>Metazoa</taxon>
        <taxon>Ecdysozoa</taxon>
        <taxon>Nematoda</taxon>
        <taxon>Chromadorea</taxon>
        <taxon>Rhabditida</taxon>
        <taxon>Spirurina</taxon>
        <taxon>Gnathostomatomorpha</taxon>
        <taxon>Gnathostomatoidea</taxon>
        <taxon>Gnathostomatidae</taxon>
        <taxon>Gnathostoma</taxon>
    </lineage>
</organism>